<proteinExistence type="predicted"/>
<gene>
    <name evidence="1" type="ORF">FGG08_007457</name>
</gene>
<evidence type="ECO:0000313" key="2">
    <source>
        <dbReference type="Proteomes" id="UP000698800"/>
    </source>
</evidence>
<comment type="caution">
    <text evidence="1">The sequence shown here is derived from an EMBL/GenBank/DDBJ whole genome shotgun (WGS) entry which is preliminary data.</text>
</comment>
<reference evidence="1" key="1">
    <citation type="submission" date="2021-03" db="EMBL/GenBank/DDBJ databases">
        <title>Comparative genomics and phylogenomic investigation of the class Geoglossomycetes provide insights into ecological specialization and systematics.</title>
        <authorList>
            <person name="Melie T."/>
            <person name="Pirro S."/>
            <person name="Miller A.N."/>
            <person name="Quandt A."/>
        </authorList>
    </citation>
    <scope>NUCLEOTIDE SEQUENCE</scope>
    <source>
        <strain evidence="1">GBOQ0MN5Z8</strain>
    </source>
</reference>
<evidence type="ECO:0000313" key="1">
    <source>
        <dbReference type="EMBL" id="KAH0533928.1"/>
    </source>
</evidence>
<organism evidence="1 2">
    <name type="scientific">Glutinoglossum americanum</name>
    <dbReference type="NCBI Taxonomy" id="1670608"/>
    <lineage>
        <taxon>Eukaryota</taxon>
        <taxon>Fungi</taxon>
        <taxon>Dikarya</taxon>
        <taxon>Ascomycota</taxon>
        <taxon>Pezizomycotina</taxon>
        <taxon>Geoglossomycetes</taxon>
        <taxon>Geoglossales</taxon>
        <taxon>Geoglossaceae</taxon>
        <taxon>Glutinoglossum</taxon>
    </lineage>
</organism>
<dbReference type="AlphaFoldDB" id="A0A9P8HZE6"/>
<dbReference type="Proteomes" id="UP000698800">
    <property type="component" value="Unassembled WGS sequence"/>
</dbReference>
<sequence>MSLKIGKSQSIKLRMLHIGANHNNPKKALKVPNYTGSFQSVTAKENEVLEWDFILRGKKRVPKEFDSIINGLSRQD</sequence>
<name>A0A9P8HZE6_9PEZI</name>
<keyword evidence="2" id="KW-1185">Reference proteome</keyword>
<dbReference type="EMBL" id="JAGHQL010000310">
    <property type="protein sequence ID" value="KAH0533928.1"/>
    <property type="molecule type" value="Genomic_DNA"/>
</dbReference>
<accession>A0A9P8HZE6</accession>
<protein>
    <submittedName>
        <fullName evidence="1">Uncharacterized protein</fullName>
    </submittedName>
</protein>